<dbReference type="OrthoDB" id="5636137at2"/>
<feature type="repeat" description="ANK" evidence="3">
    <location>
        <begin position="12"/>
        <end position="44"/>
    </location>
</feature>
<protein>
    <submittedName>
        <fullName evidence="4">Ribulose-5-phosphate 4-epimerase and related epimerases and aldolases</fullName>
    </submittedName>
</protein>
<dbReference type="PROSITE" id="PS50088">
    <property type="entry name" value="ANK_REPEAT"/>
    <property type="match status" value="3"/>
</dbReference>
<dbReference type="SMART" id="SM00248">
    <property type="entry name" value="ANK"/>
    <property type="match status" value="8"/>
</dbReference>
<evidence type="ECO:0000256" key="1">
    <source>
        <dbReference type="ARBA" id="ARBA00022737"/>
    </source>
</evidence>
<proteinExistence type="predicted"/>
<dbReference type="GeneID" id="93294031"/>
<sequence>MKAKTQILPFKSKKNPLFTAAKEGARDRVEELLTAGADIDTGRPHRSNPKLNESPLYAAAKNGHVEVVKILLNHRPRPKLVFRDSSSHQALTPLLIAAKEGNDKVMQELLKDERMLRYINTGGPEGSPLFHAFNNKHFAIARLLMAHGASIERARAGDTTILDLAVEFAISEQKNDWLDLLLQSNNPVDRAKRREHICLALKAAVRKGNSSLVEHLGTNYGAEVKSILPSDPTPLFIAIRNQDHAMAKLLLNKGADGHLRSHLGFQALSSAILNNDSKMFELLLNQAKDHLRKDDMCKLLEEVVVYTDTLDFIQPLLEEAQPSHLSKAIHQAIALNKPEITDALLKNYISKINFKEFNFKFDALPVLVEKGHIPGKKTDFIRCNLTQKNYPLPGRDALYKILTENALDIYIKETAERVQRNSGKNKDEQALYLRSYNIFGLFSLKFGSPADKKLAAASALKRFIEDGNTDLTPFAKELTNGRLKIIYDNLREFHNLDNKPGIQASRS</sequence>
<feature type="repeat" description="ANK" evidence="3">
    <location>
        <begin position="51"/>
        <end position="74"/>
    </location>
</feature>
<evidence type="ECO:0000313" key="5">
    <source>
        <dbReference type="Proteomes" id="UP000254554"/>
    </source>
</evidence>
<dbReference type="PROSITE" id="PS50297">
    <property type="entry name" value="ANK_REP_REGION"/>
    <property type="match status" value="3"/>
</dbReference>
<dbReference type="Proteomes" id="UP000254554">
    <property type="component" value="Unassembled WGS sequence"/>
</dbReference>
<name>A0A377GE46_9GAMM</name>
<feature type="repeat" description="ANK" evidence="3">
    <location>
        <begin position="230"/>
        <end position="262"/>
    </location>
</feature>
<dbReference type="Pfam" id="PF12796">
    <property type="entry name" value="Ank_2"/>
    <property type="match status" value="2"/>
</dbReference>
<keyword evidence="5" id="KW-1185">Reference proteome</keyword>
<dbReference type="InterPro" id="IPR036770">
    <property type="entry name" value="Ankyrin_rpt-contain_sf"/>
</dbReference>
<dbReference type="InterPro" id="IPR002110">
    <property type="entry name" value="Ankyrin_rpt"/>
</dbReference>
<dbReference type="AlphaFoldDB" id="A0A377GE46"/>
<dbReference type="RefSeq" id="WP_010655182.1">
    <property type="nucleotide sequence ID" value="NZ_JAPHOS010000001.1"/>
</dbReference>
<dbReference type="Gene3D" id="1.25.40.20">
    <property type="entry name" value="Ankyrin repeat-containing domain"/>
    <property type="match status" value="1"/>
</dbReference>
<dbReference type="STRING" id="1094715.GCA_000236165_03152"/>
<dbReference type="SUPFAM" id="SSF48403">
    <property type="entry name" value="Ankyrin repeat"/>
    <property type="match status" value="1"/>
</dbReference>
<evidence type="ECO:0000256" key="2">
    <source>
        <dbReference type="ARBA" id="ARBA00023043"/>
    </source>
</evidence>
<keyword evidence="1" id="KW-0677">Repeat</keyword>
<dbReference type="PANTHER" id="PTHR24198:SF165">
    <property type="entry name" value="ANKYRIN REPEAT-CONTAINING PROTEIN-RELATED"/>
    <property type="match status" value="1"/>
</dbReference>
<gene>
    <name evidence="4" type="ORF">NCTC11370_03166</name>
</gene>
<keyword evidence="2 3" id="KW-0040">ANK repeat</keyword>
<organism evidence="4 5">
    <name type="scientific">Fluoribacter dumoffii</name>
    <dbReference type="NCBI Taxonomy" id="463"/>
    <lineage>
        <taxon>Bacteria</taxon>
        <taxon>Pseudomonadati</taxon>
        <taxon>Pseudomonadota</taxon>
        <taxon>Gammaproteobacteria</taxon>
        <taxon>Legionellales</taxon>
        <taxon>Legionellaceae</taxon>
        <taxon>Fluoribacter</taxon>
    </lineage>
</organism>
<dbReference type="PANTHER" id="PTHR24198">
    <property type="entry name" value="ANKYRIN REPEAT AND PROTEIN KINASE DOMAIN-CONTAINING PROTEIN"/>
    <property type="match status" value="1"/>
</dbReference>
<reference evidence="4 5" key="1">
    <citation type="submission" date="2018-06" db="EMBL/GenBank/DDBJ databases">
        <authorList>
            <consortium name="Pathogen Informatics"/>
            <person name="Doyle S."/>
        </authorList>
    </citation>
    <scope>NUCLEOTIDE SEQUENCE [LARGE SCALE GENOMIC DNA]</scope>
    <source>
        <strain evidence="4 5">NCTC11370</strain>
    </source>
</reference>
<evidence type="ECO:0000256" key="3">
    <source>
        <dbReference type="PROSITE-ProRule" id="PRU00023"/>
    </source>
</evidence>
<dbReference type="EMBL" id="UGGT01000001">
    <property type="protein sequence ID" value="STO23062.1"/>
    <property type="molecule type" value="Genomic_DNA"/>
</dbReference>
<accession>A0A377GE46</accession>
<evidence type="ECO:0000313" key="4">
    <source>
        <dbReference type="EMBL" id="STO23062.1"/>
    </source>
</evidence>